<dbReference type="InterPro" id="IPR023809">
    <property type="entry name" value="Thiopep_bacteriocin_synth_dom"/>
</dbReference>
<gene>
    <name evidence="2" type="ORF">GCM10009839_58520</name>
</gene>
<dbReference type="Proteomes" id="UP001500751">
    <property type="component" value="Unassembled WGS sequence"/>
</dbReference>
<reference evidence="2 3" key="1">
    <citation type="journal article" date="2019" name="Int. J. Syst. Evol. Microbiol.">
        <title>The Global Catalogue of Microorganisms (GCM) 10K type strain sequencing project: providing services to taxonomists for standard genome sequencing and annotation.</title>
        <authorList>
            <consortium name="The Broad Institute Genomics Platform"/>
            <consortium name="The Broad Institute Genome Sequencing Center for Infectious Disease"/>
            <person name="Wu L."/>
            <person name="Ma J."/>
        </authorList>
    </citation>
    <scope>NUCLEOTIDE SEQUENCE [LARGE SCALE GENOMIC DNA]</scope>
    <source>
        <strain evidence="2 3">JCM 16014</strain>
    </source>
</reference>
<dbReference type="RefSeq" id="WP_344668890.1">
    <property type="nucleotide sequence ID" value="NZ_BAAAQN010000041.1"/>
</dbReference>
<proteinExistence type="predicted"/>
<comment type="caution">
    <text evidence="2">The sequence shown here is derived from an EMBL/GenBank/DDBJ whole genome shotgun (WGS) entry which is preliminary data.</text>
</comment>
<dbReference type="Pfam" id="PF14028">
    <property type="entry name" value="Lant_dehydr_C"/>
    <property type="match status" value="1"/>
</dbReference>
<evidence type="ECO:0000313" key="3">
    <source>
        <dbReference type="Proteomes" id="UP001500751"/>
    </source>
</evidence>
<name>A0ABN2V0F8_9ACTN</name>
<sequence>MPAHRLTRVTQPVNDSAIGEALAGQPLAAVADRHHLNVAELAEAVEIYRAAGRHALLQQTSTTWHQVYVQFINWGAAEFAASEHLAPILRRAEAEGRLAAWWFMRKHPYWRLRLKPGPAGGDLPADFATELHSLTQAKQIAAWHTGIYEAETAAFGGFSDVAHDLFTADSSAIIDLLRPPGIPLGRRELSALLISTLFRSARLEWYEQGDVWSRVCAERPLPDDVPQDKITHMGNGLRQLLRTDTSADGPLFGAAGSLQAAADWVDAFRTAGLALGTAARSGTLQRGLREVMSYLVIFHWNRLGLPARTQSILAGAAKSAILGPPPSPAEPQS</sequence>
<evidence type="ECO:0000313" key="2">
    <source>
        <dbReference type="EMBL" id="GAA2046469.1"/>
    </source>
</evidence>
<organism evidence="2 3">
    <name type="scientific">Catenulispora yoronensis</name>
    <dbReference type="NCBI Taxonomy" id="450799"/>
    <lineage>
        <taxon>Bacteria</taxon>
        <taxon>Bacillati</taxon>
        <taxon>Actinomycetota</taxon>
        <taxon>Actinomycetes</taxon>
        <taxon>Catenulisporales</taxon>
        <taxon>Catenulisporaceae</taxon>
        <taxon>Catenulispora</taxon>
    </lineage>
</organism>
<accession>A0ABN2V0F8</accession>
<keyword evidence="3" id="KW-1185">Reference proteome</keyword>
<dbReference type="EMBL" id="BAAAQN010000041">
    <property type="protein sequence ID" value="GAA2046469.1"/>
    <property type="molecule type" value="Genomic_DNA"/>
</dbReference>
<feature type="domain" description="Thiopeptide-type bacteriocin biosynthesis" evidence="1">
    <location>
        <begin position="64"/>
        <end position="319"/>
    </location>
</feature>
<protein>
    <recommendedName>
        <fullName evidence="1">Thiopeptide-type bacteriocin biosynthesis domain-containing protein</fullName>
    </recommendedName>
</protein>
<dbReference type="NCBIfam" id="TIGR03891">
    <property type="entry name" value="thiopep_ocin"/>
    <property type="match status" value="1"/>
</dbReference>
<evidence type="ECO:0000259" key="1">
    <source>
        <dbReference type="Pfam" id="PF14028"/>
    </source>
</evidence>